<dbReference type="Gene3D" id="2.40.170.20">
    <property type="entry name" value="TonB-dependent receptor, beta-barrel domain"/>
    <property type="match status" value="1"/>
</dbReference>
<evidence type="ECO:0000256" key="10">
    <source>
        <dbReference type="ARBA" id="ARBA00023136"/>
    </source>
</evidence>
<evidence type="ECO:0000259" key="15">
    <source>
        <dbReference type="Pfam" id="PF07715"/>
    </source>
</evidence>
<keyword evidence="3" id="KW-1134">Transmembrane beta strand</keyword>
<evidence type="ECO:0000256" key="3">
    <source>
        <dbReference type="ARBA" id="ARBA00022452"/>
    </source>
</evidence>
<keyword evidence="2" id="KW-0813">Transport</keyword>
<dbReference type="RefSeq" id="WP_107956324.1">
    <property type="nucleotide sequence ID" value="NZ_QAOG01000001.1"/>
</dbReference>
<comment type="subcellular location">
    <subcellularLocation>
        <location evidence="1">Cell outer membrane</location>
        <topology evidence="1">Multi-pass membrane protein</topology>
    </subcellularLocation>
</comment>
<gene>
    <name evidence="16" type="ORF">C8J26_0122</name>
</gene>
<evidence type="ECO:0000256" key="6">
    <source>
        <dbReference type="ARBA" id="ARBA00022729"/>
    </source>
</evidence>
<evidence type="ECO:0000313" key="17">
    <source>
        <dbReference type="Proteomes" id="UP000244189"/>
    </source>
</evidence>
<sequence>MHKNRFLSSTGLWAFAALATPAVAQQPAPVASAVPQAAAPAAEPEAVPSDIVVTGSARAQRRFDVSYAVNTLSSDDIKKLAPQSMAQLLSAIPGVQVESTGGEVQNITRVRGIPTDRGYLYFQQDGLPLFHDLDGYFFNAGDGMNRNDLMTQRVEVVRGGPAPIYASGAAAIANVITRTGTDTPHGEAKLTLGTSGLYRLDAYQSGPLKHDTYYAIGGFIRQNDGYRDAGFPFDRGGQIRGNLKHDFSNGSIKLSGEYVNDRNGFYLSLPTADPRNPSVSLNPFLNSLTGTLSTPALRSVNIAYRNGAGVIQNRSGDLADGRHMRMGNAQLDYEGDYGPWHVSAKAGYTSGRSTLDALYTTSNPQDATTFANGFRSAAQSAFGNVARLGYAIAGTNGATVYDPASQSGLVLSAQYRSTEAKFYSGQGDLSVTRKFETPIGTHDIRVGVYGADWGSTVFGVYQNYLVQVASQPKTLDLIAYDAQGAVRGYVTDNGALNDASSLVGGKYDAQMVAVYGTDTWDVTDKLRIDLGLRQEYYSYTGFSQTTAAYNLGSATTLADNSTRGFTGAIVNTKLKPKATNWTVGANYDLSRSFGVYARASQLEVPAYASSVAIAGSSFTASKAKLYEAGVKAVSGRSYLYVTGFYTKFDPLNASFTTFNPTTGRSDQVVNFVGSAEDKGMEADGQLRIRGPLSLSGALTVQDPKYINFTSSTGANAGAVAGKQIVRQPKVYGNIRPSLDFNAGGNRVSVYGRYDYVGKRFVDVTNTTALPGYGYFSAGLMVDRGPWSFQVAGDNITNAHGLTEGNTAGDTLTGQGVPDAIFGRPLWGRNVRFSLGLKW</sequence>
<keyword evidence="11" id="KW-0998">Cell outer membrane</keyword>
<dbReference type="EMBL" id="QAOG01000001">
    <property type="protein sequence ID" value="PTQ61855.1"/>
    <property type="molecule type" value="Genomic_DNA"/>
</dbReference>
<evidence type="ECO:0000313" key="16">
    <source>
        <dbReference type="EMBL" id="PTQ61855.1"/>
    </source>
</evidence>
<dbReference type="Pfam" id="PF00593">
    <property type="entry name" value="TonB_dep_Rec_b-barrel"/>
    <property type="match status" value="1"/>
</dbReference>
<evidence type="ECO:0000256" key="11">
    <source>
        <dbReference type="ARBA" id="ARBA00023237"/>
    </source>
</evidence>
<dbReference type="InterPro" id="IPR037066">
    <property type="entry name" value="Plug_dom_sf"/>
</dbReference>
<dbReference type="PANTHER" id="PTHR32552">
    <property type="entry name" value="FERRICHROME IRON RECEPTOR-RELATED"/>
    <property type="match status" value="1"/>
</dbReference>
<evidence type="ECO:0000256" key="7">
    <source>
        <dbReference type="ARBA" id="ARBA00023004"/>
    </source>
</evidence>
<evidence type="ECO:0000256" key="1">
    <source>
        <dbReference type="ARBA" id="ARBA00004571"/>
    </source>
</evidence>
<name>A0A2T5GRC8_9SPHN</name>
<dbReference type="Pfam" id="PF07715">
    <property type="entry name" value="Plug"/>
    <property type="match status" value="1"/>
</dbReference>
<comment type="caution">
    <text evidence="16">The sequence shown here is derived from an EMBL/GenBank/DDBJ whole genome shotgun (WGS) entry which is preliminary data.</text>
</comment>
<keyword evidence="16" id="KW-0675">Receptor</keyword>
<dbReference type="InterPro" id="IPR000531">
    <property type="entry name" value="Beta-barrel_TonB"/>
</dbReference>
<keyword evidence="7" id="KW-0408">Iron</keyword>
<dbReference type="GO" id="GO:0009279">
    <property type="term" value="C:cell outer membrane"/>
    <property type="evidence" value="ECO:0007669"/>
    <property type="project" value="UniProtKB-SubCell"/>
</dbReference>
<comment type="similarity">
    <text evidence="12">Belongs to the TonB-dependent receptor family.</text>
</comment>
<feature type="chain" id="PRO_5015532914" evidence="13">
    <location>
        <begin position="25"/>
        <end position="838"/>
    </location>
</feature>
<keyword evidence="4" id="KW-0410">Iron transport</keyword>
<evidence type="ECO:0000256" key="12">
    <source>
        <dbReference type="RuleBase" id="RU003357"/>
    </source>
</evidence>
<dbReference type="PANTHER" id="PTHR32552:SF89">
    <property type="entry name" value="CATECHOLATE SIDEROPHORE RECEPTOR FIU"/>
    <property type="match status" value="1"/>
</dbReference>
<keyword evidence="6 13" id="KW-0732">Signal</keyword>
<accession>A0A2T5GRC8</accession>
<dbReference type="InterPro" id="IPR039426">
    <property type="entry name" value="TonB-dep_rcpt-like"/>
</dbReference>
<dbReference type="SUPFAM" id="SSF56935">
    <property type="entry name" value="Porins"/>
    <property type="match status" value="1"/>
</dbReference>
<evidence type="ECO:0000259" key="14">
    <source>
        <dbReference type="Pfam" id="PF00593"/>
    </source>
</evidence>
<evidence type="ECO:0000256" key="9">
    <source>
        <dbReference type="ARBA" id="ARBA00023077"/>
    </source>
</evidence>
<organism evidence="16 17">
    <name type="scientific">Sphingomonas aurantiaca</name>
    <dbReference type="NCBI Taxonomy" id="185949"/>
    <lineage>
        <taxon>Bacteria</taxon>
        <taxon>Pseudomonadati</taxon>
        <taxon>Pseudomonadota</taxon>
        <taxon>Alphaproteobacteria</taxon>
        <taxon>Sphingomonadales</taxon>
        <taxon>Sphingomonadaceae</taxon>
        <taxon>Sphingomonas</taxon>
    </lineage>
</organism>
<feature type="signal peptide" evidence="13">
    <location>
        <begin position="1"/>
        <end position="24"/>
    </location>
</feature>
<keyword evidence="5" id="KW-0812">Transmembrane</keyword>
<reference evidence="16 17" key="1">
    <citation type="submission" date="2018-04" db="EMBL/GenBank/DDBJ databases">
        <title>Genomic Encyclopedia of Type Strains, Phase III (KMG-III): the genomes of soil and plant-associated and newly described type strains.</title>
        <authorList>
            <person name="Whitman W."/>
        </authorList>
    </citation>
    <scope>NUCLEOTIDE SEQUENCE [LARGE SCALE GENOMIC DNA]</scope>
    <source>
        <strain evidence="16 17">MA101b</strain>
    </source>
</reference>
<keyword evidence="8" id="KW-0406">Ion transport</keyword>
<evidence type="ECO:0000256" key="5">
    <source>
        <dbReference type="ARBA" id="ARBA00022692"/>
    </source>
</evidence>
<dbReference type="AlphaFoldDB" id="A0A2T5GRC8"/>
<dbReference type="InterPro" id="IPR036942">
    <property type="entry name" value="Beta-barrel_TonB_sf"/>
</dbReference>
<keyword evidence="17" id="KW-1185">Reference proteome</keyword>
<proteinExistence type="inferred from homology"/>
<protein>
    <submittedName>
        <fullName evidence="16">Outer membrane receptor protein involved in Fe transport</fullName>
    </submittedName>
</protein>
<dbReference type="Proteomes" id="UP000244189">
    <property type="component" value="Unassembled WGS sequence"/>
</dbReference>
<dbReference type="GO" id="GO:0015344">
    <property type="term" value="F:siderophore uptake transmembrane transporter activity"/>
    <property type="evidence" value="ECO:0007669"/>
    <property type="project" value="TreeGrafter"/>
</dbReference>
<evidence type="ECO:0000256" key="8">
    <source>
        <dbReference type="ARBA" id="ARBA00023065"/>
    </source>
</evidence>
<keyword evidence="10 12" id="KW-0472">Membrane</keyword>
<dbReference type="Gene3D" id="2.170.130.10">
    <property type="entry name" value="TonB-dependent receptor, plug domain"/>
    <property type="match status" value="1"/>
</dbReference>
<evidence type="ECO:0000256" key="2">
    <source>
        <dbReference type="ARBA" id="ARBA00022448"/>
    </source>
</evidence>
<feature type="domain" description="TonB-dependent receptor plug" evidence="15">
    <location>
        <begin position="63"/>
        <end position="171"/>
    </location>
</feature>
<evidence type="ECO:0000256" key="13">
    <source>
        <dbReference type="SAM" id="SignalP"/>
    </source>
</evidence>
<keyword evidence="9 12" id="KW-0798">TonB box</keyword>
<evidence type="ECO:0000256" key="4">
    <source>
        <dbReference type="ARBA" id="ARBA00022496"/>
    </source>
</evidence>
<dbReference type="InterPro" id="IPR012910">
    <property type="entry name" value="Plug_dom"/>
</dbReference>
<feature type="domain" description="TonB-dependent receptor-like beta-barrel" evidence="14">
    <location>
        <begin position="330"/>
        <end position="795"/>
    </location>
</feature>